<organism evidence="1 2">
    <name type="scientific">Tenacibaculum aiptasiae</name>
    <dbReference type="NCBI Taxonomy" id="426481"/>
    <lineage>
        <taxon>Bacteria</taxon>
        <taxon>Pseudomonadati</taxon>
        <taxon>Bacteroidota</taxon>
        <taxon>Flavobacteriia</taxon>
        <taxon>Flavobacteriales</taxon>
        <taxon>Flavobacteriaceae</taxon>
        <taxon>Tenacibaculum</taxon>
    </lineage>
</organism>
<dbReference type="RefSeq" id="WP_150897928.1">
    <property type="nucleotide sequence ID" value="NZ_WAAU01000001.1"/>
</dbReference>
<sequence length="171" mass="20422">MKKVIIFCFIIFTKLSFSQHTESYMAIANNFKIVDSSKVELKWKNGKLKERKKTIKLIHNNTEYKLLTGVHEQFNRKGIKRTESLFDKYGNYLSYKFFDLDGNIITEIVTLKIDYTDNQLLEITKEYTDYMEYKGEIYRYKTGKKCNNKKIGKWFTYDSCGNIIKEKNYSK</sequence>
<protein>
    <recommendedName>
        <fullName evidence="3">Toxin-antitoxin system YwqK family antitoxin</fullName>
    </recommendedName>
</protein>
<comment type="caution">
    <text evidence="1">The sequence shown here is derived from an EMBL/GenBank/DDBJ whole genome shotgun (WGS) entry which is preliminary data.</text>
</comment>
<gene>
    <name evidence="1" type="ORF">F7018_00020</name>
</gene>
<dbReference type="OrthoDB" id="1445768at2"/>
<proteinExistence type="predicted"/>
<reference evidence="1 2" key="1">
    <citation type="submission" date="2019-09" db="EMBL/GenBank/DDBJ databases">
        <authorList>
            <person name="Cao W.R."/>
        </authorList>
    </citation>
    <scope>NUCLEOTIDE SEQUENCE [LARGE SCALE GENOMIC DNA]</scope>
    <source>
        <strain evidence="2">a4</strain>
    </source>
</reference>
<evidence type="ECO:0008006" key="3">
    <source>
        <dbReference type="Google" id="ProtNLM"/>
    </source>
</evidence>
<dbReference type="AlphaFoldDB" id="A0A7J5ATR4"/>
<name>A0A7J5ATR4_9FLAO</name>
<dbReference type="EMBL" id="WAAU01000001">
    <property type="protein sequence ID" value="KAB1160935.1"/>
    <property type="molecule type" value="Genomic_DNA"/>
</dbReference>
<accession>A0A7J5ATR4</accession>
<evidence type="ECO:0000313" key="2">
    <source>
        <dbReference type="Proteomes" id="UP000467305"/>
    </source>
</evidence>
<dbReference type="Proteomes" id="UP000467305">
    <property type="component" value="Unassembled WGS sequence"/>
</dbReference>
<keyword evidence="2" id="KW-1185">Reference proteome</keyword>
<evidence type="ECO:0000313" key="1">
    <source>
        <dbReference type="EMBL" id="KAB1160935.1"/>
    </source>
</evidence>